<accession>A0A846TWJ9</accession>
<dbReference type="Gene3D" id="3.75.10.10">
    <property type="entry name" value="L-arginine/glycine Amidinotransferase, Chain A"/>
    <property type="match status" value="1"/>
</dbReference>
<comment type="catalytic activity">
    <reaction evidence="2">
        <text>agmatine + H2O = N-carbamoylputrescine + NH4(+)</text>
        <dbReference type="Rhea" id="RHEA:18037"/>
        <dbReference type="ChEBI" id="CHEBI:15377"/>
        <dbReference type="ChEBI" id="CHEBI:28938"/>
        <dbReference type="ChEBI" id="CHEBI:58145"/>
        <dbReference type="ChEBI" id="CHEBI:58318"/>
        <dbReference type="EC" id="3.5.3.12"/>
    </reaction>
</comment>
<dbReference type="InterPro" id="IPR007466">
    <property type="entry name" value="Peptidyl-Arg-deiminase_porph"/>
</dbReference>
<dbReference type="InterPro" id="IPR017754">
    <property type="entry name" value="Agmatine_deiminase"/>
</dbReference>
<comment type="caution">
    <text evidence="3">The sequence shown here is derived from an EMBL/GenBank/DDBJ whole genome shotgun (WGS) entry which is preliminary data.</text>
</comment>
<evidence type="ECO:0000256" key="2">
    <source>
        <dbReference type="HAMAP-Rule" id="MF_01841"/>
    </source>
</evidence>
<protein>
    <recommendedName>
        <fullName evidence="2">Putative agmatine deiminase</fullName>
        <ecNumber evidence="2">3.5.3.12</ecNumber>
    </recommendedName>
    <alternativeName>
        <fullName evidence="2">Agmatine iminohydrolase</fullName>
    </alternativeName>
</protein>
<reference evidence="3 4" key="1">
    <citation type="submission" date="2020-04" db="EMBL/GenBank/DDBJ databases">
        <title>Complete genome sequence of Spiroplasma platyhelix ATCC 51748, an insect isolate.</title>
        <authorList>
            <person name="Green E.A."/>
            <person name="Klassen J.L."/>
        </authorList>
    </citation>
    <scope>NUCLEOTIDE SEQUENCE [LARGE SCALE GENOMIC DNA]</scope>
    <source>
        <strain evidence="3 4">PALS-1</strain>
    </source>
</reference>
<dbReference type="GO" id="GO:0004668">
    <property type="term" value="F:protein-arginine deiminase activity"/>
    <property type="evidence" value="ECO:0007669"/>
    <property type="project" value="InterPro"/>
</dbReference>
<sequence>MSELLETTPKQDEFYAPIESTKHVGTWMLWPHMKDNWYNNRKPARKVFAKIANTIAKYEPVKMIVNQEDYLEARAMLCAKVELIQLKYHDSWARDMAPIYLKNKNDEVRAVNFHFNTWGMQNRKSLEEWNKTWDYTIDDQVSIDMSKNSNVDYYQAPFVLEGGSIHTDGDGTLYTTEQCLLNEERNPELNKDQIENYLKEYLNVEKVIWIPHGTYHDETKGHVDNLIHIVEPGHILLNWTDDENDPQYEISIEAYNFLTNTTDAKGRKIKITRLHQPTPVTIKKEEENQDASVRFPTRVEGFRMPATYVNFYIINQAILLPIYNDEKWDQNAIDILKECYGNRKIIPIYTRPLLLGGGNLHCITQQEL</sequence>
<dbReference type="SUPFAM" id="SSF55909">
    <property type="entry name" value="Pentein"/>
    <property type="match status" value="1"/>
</dbReference>
<gene>
    <name evidence="2 3" type="primary">aguA</name>
    <name evidence="3" type="ORF">HER12_02185</name>
</gene>
<dbReference type="AlphaFoldDB" id="A0A846TWJ9"/>
<dbReference type="HAMAP" id="MF_01841">
    <property type="entry name" value="Agmatine_deimin"/>
    <property type="match status" value="1"/>
</dbReference>
<dbReference type="GO" id="GO:0047632">
    <property type="term" value="F:agmatine deiminase activity"/>
    <property type="evidence" value="ECO:0007669"/>
    <property type="project" value="UniProtKB-UniRule"/>
</dbReference>
<keyword evidence="1 2" id="KW-0378">Hydrolase</keyword>
<dbReference type="Pfam" id="PF04371">
    <property type="entry name" value="PAD_porph"/>
    <property type="match status" value="1"/>
</dbReference>
<organism evidence="3 4">
    <name type="scientific">Spiroplasma platyhelix PALS-1</name>
    <dbReference type="NCBI Taxonomy" id="1276218"/>
    <lineage>
        <taxon>Bacteria</taxon>
        <taxon>Bacillati</taxon>
        <taxon>Mycoplasmatota</taxon>
        <taxon>Mollicutes</taxon>
        <taxon>Entomoplasmatales</taxon>
        <taxon>Spiroplasmataceae</taxon>
        <taxon>Spiroplasma</taxon>
    </lineage>
</organism>
<dbReference type="GO" id="GO:0009446">
    <property type="term" value="P:putrescine biosynthetic process"/>
    <property type="evidence" value="ECO:0007669"/>
    <property type="project" value="InterPro"/>
</dbReference>
<dbReference type="Proteomes" id="UP000584587">
    <property type="component" value="Unassembled WGS sequence"/>
</dbReference>
<name>A0A846TWJ9_9MOLU</name>
<dbReference type="EC" id="3.5.3.12" evidence="2"/>
<dbReference type="PANTHER" id="PTHR31377">
    <property type="entry name" value="AGMATINE DEIMINASE-RELATED"/>
    <property type="match status" value="1"/>
</dbReference>
<dbReference type="EMBL" id="JAAVVK010000002">
    <property type="protein sequence ID" value="NKE38562.1"/>
    <property type="molecule type" value="Genomic_DNA"/>
</dbReference>
<evidence type="ECO:0000313" key="4">
    <source>
        <dbReference type="Proteomes" id="UP000584587"/>
    </source>
</evidence>
<comment type="similarity">
    <text evidence="2">Belongs to the agmatine deiminase family.</text>
</comment>
<proteinExistence type="inferred from homology"/>
<evidence type="ECO:0000313" key="3">
    <source>
        <dbReference type="EMBL" id="NKE38562.1"/>
    </source>
</evidence>
<evidence type="ECO:0000256" key="1">
    <source>
        <dbReference type="ARBA" id="ARBA00022801"/>
    </source>
</evidence>
<dbReference type="PANTHER" id="PTHR31377:SF0">
    <property type="entry name" value="AGMATINE DEIMINASE-RELATED"/>
    <property type="match status" value="1"/>
</dbReference>
<feature type="active site" description="Amidino-cysteine intermediate" evidence="2">
    <location>
        <position position="362"/>
    </location>
</feature>
<dbReference type="NCBIfam" id="TIGR03380">
    <property type="entry name" value="agmatine_aguA"/>
    <property type="match status" value="1"/>
</dbReference>
<dbReference type="RefSeq" id="WP_168105042.1">
    <property type="nucleotide sequence ID" value="NZ_CP051215.1"/>
</dbReference>
<keyword evidence="4" id="KW-1185">Reference proteome</keyword>